<sequence>MLEKHALHLIEDNPRQGTVLLDVLEERFESRAAIARVAVDRDGRDELEVSTVTDLAVRRGGEEILRPQDAGLDLLLDSERNRLETVVGADDTHHFAGGVEDRHRLALHELKERLAVAGLDEALFVFRGVCAEVELVLRLDPRGETRVDEEHVALRTLIRPDEEEQVGLLLAGDALKRHPPDVGAGGAIRAVEAAVAAVIPQNEEGADKQCRSPAAQRVPRLNVDIGRETGSDTVGPAVVRQRTFGAKRTVERGSRIGAVLLSGHVRAVHSSLHFQKWRNTATNTKPRKY</sequence>
<dbReference type="AlphaFoldDB" id="A0A2M6WES1"/>
<name>A0A2M6WES1_9BACT</name>
<dbReference type="EMBL" id="PFBJ01000006">
    <property type="protein sequence ID" value="PIT91245.1"/>
    <property type="molecule type" value="Genomic_DNA"/>
</dbReference>
<comment type="caution">
    <text evidence="1">The sequence shown here is derived from an EMBL/GenBank/DDBJ whole genome shotgun (WGS) entry which is preliminary data.</text>
</comment>
<reference evidence="2" key="1">
    <citation type="submission" date="2017-09" db="EMBL/GenBank/DDBJ databases">
        <title>Depth-based differentiation of microbial function through sediment-hosted aquifers and enrichment of novel symbionts in the deep terrestrial subsurface.</title>
        <authorList>
            <person name="Probst A.J."/>
            <person name="Ladd B."/>
            <person name="Jarett J.K."/>
            <person name="Geller-Mcgrath D.E."/>
            <person name="Sieber C.M.K."/>
            <person name="Emerson J.B."/>
            <person name="Anantharaman K."/>
            <person name="Thomas B.C."/>
            <person name="Malmstrom R."/>
            <person name="Stieglmeier M."/>
            <person name="Klingl A."/>
            <person name="Woyke T."/>
            <person name="Ryan C.M."/>
            <person name="Banfield J.F."/>
        </authorList>
    </citation>
    <scope>NUCLEOTIDE SEQUENCE [LARGE SCALE GENOMIC DNA]</scope>
</reference>
<evidence type="ECO:0000313" key="2">
    <source>
        <dbReference type="Proteomes" id="UP000228809"/>
    </source>
</evidence>
<evidence type="ECO:0000313" key="1">
    <source>
        <dbReference type="EMBL" id="PIT91245.1"/>
    </source>
</evidence>
<protein>
    <submittedName>
        <fullName evidence="1">Uncharacterized protein</fullName>
    </submittedName>
</protein>
<proteinExistence type="predicted"/>
<accession>A0A2M6WES1</accession>
<organism evidence="1 2">
    <name type="scientific">Candidatus Kaiserbacteria bacterium CG10_big_fil_rev_8_21_14_0_10_49_17</name>
    <dbReference type="NCBI Taxonomy" id="1974609"/>
    <lineage>
        <taxon>Bacteria</taxon>
        <taxon>Candidatus Kaiseribacteriota</taxon>
    </lineage>
</organism>
<dbReference type="Proteomes" id="UP000228809">
    <property type="component" value="Unassembled WGS sequence"/>
</dbReference>
<gene>
    <name evidence="1" type="ORF">COU17_01295</name>
</gene>